<dbReference type="Proteomes" id="UP000076925">
    <property type="component" value="Unassembled WGS sequence"/>
</dbReference>
<dbReference type="SUPFAM" id="SSF69318">
    <property type="entry name" value="Integrin alpha N-terminal domain"/>
    <property type="match status" value="1"/>
</dbReference>
<accession>A0A139XGG3</accession>
<dbReference type="Pfam" id="PF01839">
    <property type="entry name" value="FG-GAP"/>
    <property type="match status" value="1"/>
</dbReference>
<dbReference type="InterPro" id="IPR011519">
    <property type="entry name" value="UnbV_ASPIC"/>
</dbReference>
<reference evidence="3 4" key="1">
    <citation type="journal article" date="2013" name="Genome Biol. Evol.">
        <title>Genomes of Stigonematalean cyanobacteria (subsection V) and the evolution of oxygenic photosynthesis from prokaryotes to plastids.</title>
        <authorList>
            <person name="Dagan T."/>
            <person name="Roettger M."/>
            <person name="Stucken K."/>
            <person name="Landan G."/>
            <person name="Koch R."/>
            <person name="Major P."/>
            <person name="Gould S.B."/>
            <person name="Goremykin V.V."/>
            <person name="Rippka R."/>
            <person name="Tandeau de Marsac N."/>
            <person name="Gugger M."/>
            <person name="Lockhart P.J."/>
            <person name="Allen J.F."/>
            <person name="Brune I."/>
            <person name="Maus I."/>
            <person name="Puhler A."/>
            <person name="Martin W.F."/>
        </authorList>
    </citation>
    <scope>NUCLEOTIDE SEQUENCE [LARGE SCALE GENOMIC DNA]</scope>
    <source>
        <strain evidence="3 4">PCC 7110</strain>
    </source>
</reference>
<dbReference type="Gene3D" id="2.130.10.130">
    <property type="entry name" value="Integrin alpha, N-terminal"/>
    <property type="match status" value="2"/>
</dbReference>
<dbReference type="AlphaFoldDB" id="A0A139XGG3"/>
<name>A0A139XGG3_9CYAN</name>
<dbReference type="STRING" id="128403.WA1_00840"/>
<dbReference type="RefSeq" id="WP_017742122.1">
    <property type="nucleotide sequence ID" value="NZ_KQ976354.1"/>
</dbReference>
<dbReference type="PANTHER" id="PTHR16026:SF0">
    <property type="entry name" value="CARTILAGE ACIDIC PROTEIN 1"/>
    <property type="match status" value="1"/>
</dbReference>
<dbReference type="InterPro" id="IPR027039">
    <property type="entry name" value="Crtac1"/>
</dbReference>
<proteinExistence type="predicted"/>
<protein>
    <submittedName>
        <fullName evidence="3">RNA-binding protein</fullName>
    </submittedName>
</protein>
<dbReference type="InterPro" id="IPR028994">
    <property type="entry name" value="Integrin_alpha_N"/>
</dbReference>
<dbReference type="EMBL" id="ANNX02000012">
    <property type="protein sequence ID" value="KYC43743.1"/>
    <property type="molecule type" value="Genomic_DNA"/>
</dbReference>
<organism evidence="3 4">
    <name type="scientific">Scytonema hofmannii PCC 7110</name>
    <dbReference type="NCBI Taxonomy" id="128403"/>
    <lineage>
        <taxon>Bacteria</taxon>
        <taxon>Bacillati</taxon>
        <taxon>Cyanobacteriota</taxon>
        <taxon>Cyanophyceae</taxon>
        <taxon>Nostocales</taxon>
        <taxon>Scytonemataceae</taxon>
        <taxon>Scytonema</taxon>
    </lineage>
</organism>
<dbReference type="Pfam" id="PF13517">
    <property type="entry name" value="FG-GAP_3"/>
    <property type="match status" value="1"/>
</dbReference>
<gene>
    <name evidence="3" type="ORF">WA1_00840</name>
</gene>
<dbReference type="InterPro" id="IPR013517">
    <property type="entry name" value="FG-GAP"/>
</dbReference>
<sequence length="670" mass="73502">MSIAASIIQYHAKRLVAIAIILGLLCWARLPALSATERTSLADQFRFTRLPLPELTGHSLHFVRQVHPSVRRHSAWISAVGASVALNDLDGDDLSNDICYVDTRTNQVIVAPVPKTGERYQPFVLQPTFVTYTSKTIAPMGCLPGDLNEDGLMDILVYYWGHTPIAFLRSQKIDSNQLELSANNYIQREIASDKQRWYTNAATIADLDGDGHTDLIFGNYFPDDSEILNPNGTGSEQMQHSMTRASNGGRNRLLLWTKATVGENPTVEFRETQGVLDESIARGWTLAVGTADLDGDLLPEIYFANDFGPDRLLHNHSQAGKLRFTLLEGQKTLTTPNSKVLGRDSFKGMGVDFGDLNDDGLLDIYVSNIASEYALEESHFLFQSTGKLDSMQQGIAPYIDRSEPLGLSRSGWSWEARLGDFNNDGILEALQATGFVKGDINRWPELHELAIGNDELLSNPRSWPRLQPGDDLSGHQHNPFFVRAHNGRYYDLSQDLGLDSVKVSRGIATADVDGDGDLDLAIANQWESSDFYRNESPRPGAFLGIHLRLPSKLEVNSKTSARPGHLNTTAGRPAIGATATVHLPNGKRLVAQVDGGNGHSGARSPDLHFGLGQALPLNTQLPIDLHWRDLTGQVHQETLHLSPGWHTVLLGGNATGSDLTAERKTSSTQG</sequence>
<keyword evidence="4" id="KW-1185">Reference proteome</keyword>
<evidence type="ECO:0000259" key="2">
    <source>
        <dbReference type="Pfam" id="PF07593"/>
    </source>
</evidence>
<evidence type="ECO:0000313" key="4">
    <source>
        <dbReference type="Proteomes" id="UP000076925"/>
    </source>
</evidence>
<evidence type="ECO:0000313" key="3">
    <source>
        <dbReference type="EMBL" id="KYC43743.1"/>
    </source>
</evidence>
<dbReference type="OrthoDB" id="9816120at2"/>
<dbReference type="PANTHER" id="PTHR16026">
    <property type="entry name" value="CARTILAGE ACIDIC PROTEIN 1"/>
    <property type="match status" value="1"/>
</dbReference>
<evidence type="ECO:0000256" key="1">
    <source>
        <dbReference type="ARBA" id="ARBA00022729"/>
    </source>
</evidence>
<dbReference type="Pfam" id="PF07593">
    <property type="entry name" value="UnbV_ASPIC"/>
    <property type="match status" value="1"/>
</dbReference>
<comment type="caution">
    <text evidence="3">The sequence shown here is derived from an EMBL/GenBank/DDBJ whole genome shotgun (WGS) entry which is preliminary data.</text>
</comment>
<feature type="domain" description="ASPIC/UnbV" evidence="2">
    <location>
        <begin position="574"/>
        <end position="635"/>
    </location>
</feature>
<keyword evidence="1" id="KW-0732">Signal</keyword>